<name>A0ABQ0LSU0_MYCCL</name>
<protein>
    <submittedName>
        <fullName evidence="1">Uncharacterized protein</fullName>
    </submittedName>
</protein>
<proteinExistence type="predicted"/>
<keyword evidence="2" id="KW-1185">Reference proteome</keyword>
<gene>
    <name evidence="1" type="ORF">MCHLO_11017</name>
</gene>
<dbReference type="Proteomes" id="UP000815677">
    <property type="component" value="Unassembled WGS sequence"/>
</dbReference>
<sequence length="250" mass="28717">MCYETKLRNSVPQPRLEPAAVDFWEQRNFRARPKHDFKQISSSDGLSRTSCTHPELTARFFFPDVVRGPHSWASGVKPVVRRTQLIDAPLPLPTTTRSQLTVARGGHYFVIRDHFGLRVYRCVDAERIWELKTHGLGNLYRCHPEWEMQEGGHEMVVVFQEYEPHKAFGTLRVCRVNLRTGIETLELSTPIARHTSSITYDPVLCGSYVVVQTHHRGMQSLDFLVVDWRQRVFAIIHAFGGDLHVSAVQL</sequence>
<reference evidence="1" key="1">
    <citation type="submission" date="2014-09" db="EMBL/GenBank/DDBJ databases">
        <title>Genome sequence of the luminous mushroom Mycena chlorophos for searching fungal bioluminescence genes.</title>
        <authorList>
            <person name="Tanaka Y."/>
            <person name="Kasuga D."/>
            <person name="Oba Y."/>
            <person name="Hase S."/>
            <person name="Sato K."/>
            <person name="Oba Y."/>
            <person name="Sakakibara Y."/>
        </authorList>
    </citation>
    <scope>NUCLEOTIDE SEQUENCE</scope>
</reference>
<organism evidence="1 2">
    <name type="scientific">Mycena chlorophos</name>
    <name type="common">Agaric fungus</name>
    <name type="synonym">Agaricus chlorophos</name>
    <dbReference type="NCBI Taxonomy" id="658473"/>
    <lineage>
        <taxon>Eukaryota</taxon>
        <taxon>Fungi</taxon>
        <taxon>Dikarya</taxon>
        <taxon>Basidiomycota</taxon>
        <taxon>Agaricomycotina</taxon>
        <taxon>Agaricomycetes</taxon>
        <taxon>Agaricomycetidae</taxon>
        <taxon>Agaricales</taxon>
        <taxon>Marasmiineae</taxon>
        <taxon>Mycenaceae</taxon>
        <taxon>Mycena</taxon>
    </lineage>
</organism>
<dbReference type="EMBL" id="DF848518">
    <property type="protein sequence ID" value="GAT54141.1"/>
    <property type="molecule type" value="Genomic_DNA"/>
</dbReference>
<evidence type="ECO:0000313" key="2">
    <source>
        <dbReference type="Proteomes" id="UP000815677"/>
    </source>
</evidence>
<evidence type="ECO:0000313" key="1">
    <source>
        <dbReference type="EMBL" id="GAT54141.1"/>
    </source>
</evidence>
<accession>A0ABQ0LSU0</accession>